<evidence type="ECO:0000313" key="1">
    <source>
        <dbReference type="EMBL" id="QHU23035.1"/>
    </source>
</evidence>
<accession>A0A6C0KYJ7</accession>
<dbReference type="PANTHER" id="PTHR37490:SF1">
    <property type="entry name" value="GLYCOSYLTRANSFERASE 2-LIKE DOMAIN-CONTAINING PROTEIN"/>
    <property type="match status" value="1"/>
</dbReference>
<dbReference type="Pfam" id="PF11913">
    <property type="entry name" value="DUF3431"/>
    <property type="match status" value="1"/>
</dbReference>
<sequence length="440" mass="52038">MYEDDDCIFQDHCIIVARYDENLDWLNSLIETEPWISNVIIFNKGLDDIRLSSINKTKNIVKIKNVPNIGREGGTYLNYIITNYERLPDKLWFIQGNPFDHSPDFLNMMTYNVAKLYINNEFQTLTWRYNSSIPPNIESDKRFYIDKNRIIQYYINSNSQQTVEAHEFYDVAHDCKVKTLNIKTPKPYGSYLHYMCGSNGFPLPSNIIPYCWSSIFYVKKSSILRNSRLSYKRLYKSLLYTNEQGGNEGFVLERLWQYILTHKTYENIKLLRKELGWKYNDLCAMWNSSLMYIAIYDKSYMNHPSIKDGIEEYDSTMIYFNNETESFECSKCIGYNNKPLSIFPCINLESAKNILKFQIDFVSKKMDIMRGVQNLVSNNLIPTLFWPLQNQKKVRISENVNIHSYEKEEDDNIKCYDHKIELALDKRGAEIMTLRNKEVH</sequence>
<name>A0A6C0KYJ7_9ZZZZ</name>
<dbReference type="InterPro" id="IPR021838">
    <property type="entry name" value="DUF3431"/>
</dbReference>
<dbReference type="PANTHER" id="PTHR37490">
    <property type="entry name" value="EXPRESSED PROTEIN"/>
    <property type="match status" value="1"/>
</dbReference>
<dbReference type="EMBL" id="MN741021">
    <property type="protein sequence ID" value="QHU23035.1"/>
    <property type="molecule type" value="Genomic_DNA"/>
</dbReference>
<reference evidence="1" key="1">
    <citation type="journal article" date="2020" name="Nature">
        <title>Giant virus diversity and host interactions through global metagenomics.</title>
        <authorList>
            <person name="Schulz F."/>
            <person name="Roux S."/>
            <person name="Paez-Espino D."/>
            <person name="Jungbluth S."/>
            <person name="Walsh D.A."/>
            <person name="Denef V.J."/>
            <person name="McMahon K.D."/>
            <person name="Konstantinidis K.T."/>
            <person name="Eloe-Fadrosh E.A."/>
            <person name="Kyrpides N.C."/>
            <person name="Woyke T."/>
        </authorList>
    </citation>
    <scope>NUCLEOTIDE SEQUENCE</scope>
    <source>
        <strain evidence="1">GVMAG-S-ERX555907-63</strain>
    </source>
</reference>
<organism evidence="1">
    <name type="scientific">viral metagenome</name>
    <dbReference type="NCBI Taxonomy" id="1070528"/>
    <lineage>
        <taxon>unclassified sequences</taxon>
        <taxon>metagenomes</taxon>
        <taxon>organismal metagenomes</taxon>
    </lineage>
</organism>
<proteinExistence type="predicted"/>
<protein>
    <submittedName>
        <fullName evidence="1">Uncharacterized protein</fullName>
    </submittedName>
</protein>
<dbReference type="AlphaFoldDB" id="A0A6C0KYJ7"/>